<protein>
    <submittedName>
        <fullName evidence="2">Glucan endo-1,3-alpha-glucosidase agn1, putative</fullName>
    </submittedName>
</protein>
<accession>S3DVS4</accession>
<dbReference type="Gene3D" id="3.20.20.80">
    <property type="entry name" value="Glycosidases"/>
    <property type="match status" value="1"/>
</dbReference>
<dbReference type="GO" id="GO:0051118">
    <property type="term" value="F:glucan endo-1,3-alpha-glucosidase activity"/>
    <property type="evidence" value="ECO:0007669"/>
    <property type="project" value="InterPro"/>
</dbReference>
<feature type="signal peptide" evidence="1">
    <location>
        <begin position="1"/>
        <end position="20"/>
    </location>
</feature>
<dbReference type="eggNOG" id="ENOG502RZ85">
    <property type="taxonomic scope" value="Eukaryota"/>
</dbReference>
<dbReference type="RefSeq" id="XP_008076879.1">
    <property type="nucleotide sequence ID" value="XM_008078688.1"/>
</dbReference>
<dbReference type="InterPro" id="IPR005197">
    <property type="entry name" value="Glyco_hydro_71"/>
</dbReference>
<keyword evidence="1" id="KW-0732">Signal</keyword>
<reference evidence="2 3" key="1">
    <citation type="journal article" date="2013" name="BMC Genomics">
        <title>Genomics-driven discovery of the pneumocandin biosynthetic gene cluster in the fungus Glarea lozoyensis.</title>
        <authorList>
            <person name="Chen L."/>
            <person name="Yue Q."/>
            <person name="Zhang X."/>
            <person name="Xiang M."/>
            <person name="Wang C."/>
            <person name="Li S."/>
            <person name="Che Y."/>
            <person name="Ortiz-Lopez F.J."/>
            <person name="Bills G.F."/>
            <person name="Liu X."/>
            <person name="An Z."/>
        </authorList>
    </citation>
    <scope>NUCLEOTIDE SEQUENCE [LARGE SCALE GENOMIC DNA]</scope>
    <source>
        <strain evidence="3">ATCC 20868 / MF5171</strain>
    </source>
</reference>
<evidence type="ECO:0000313" key="3">
    <source>
        <dbReference type="Proteomes" id="UP000016922"/>
    </source>
</evidence>
<dbReference type="CDD" id="cd11577">
    <property type="entry name" value="GH71"/>
    <property type="match status" value="1"/>
</dbReference>
<dbReference type="AlphaFoldDB" id="S3DVS4"/>
<sequence length="437" mass="47437">MQYIFSIALALATLPAAINAKSVFAHIVMGNTAAHDVTLWTKDITLAKEAGIDAFVLNMGFGDSNIPPQVANAFSAAEAAGSDFKLFFAFDYLGGGKPWPAGPSGEFSQSVMGILEKYKESPAYFKVENKPFVSTFQGIDNMGDWAPGGTIRSAVGDVFFVPNWDGTGLEKVQAAKDSIEGFFPWGMWPTGASNMTTDNDLHWKNGLEGKSFMMGVSPWFFHSGAGDLKPWVWRGDDLWADRWAQTLEVNPDFVQIVTWNDYGEAHYIGPLPSSESEIPDGSKQYVKDYPHDEWRNFLPYYISEYKNGKGTTQIEKDKLQFWYRTSPNTGNSCGVTGNTASQGQAVVADGKVMEDGIFFSALLKEDSEVSVQIGDGQEVVKEGKKGINHWSVPLGGHTGTPIFSVKKSGLTAKGAEITATSNLEGGCVNFNAFVGGA</sequence>
<gene>
    <name evidence="2" type="ORF">GLAREA_05399</name>
</gene>
<name>S3DVS4_GLAL2</name>
<proteinExistence type="predicted"/>
<dbReference type="EMBL" id="KE145353">
    <property type="protein sequence ID" value="EPE36061.1"/>
    <property type="molecule type" value="Genomic_DNA"/>
</dbReference>
<feature type="chain" id="PRO_5004519920" evidence="1">
    <location>
        <begin position="21"/>
        <end position="437"/>
    </location>
</feature>
<dbReference type="GeneID" id="19464453"/>
<dbReference type="KEGG" id="glz:GLAREA_05399"/>
<dbReference type="Pfam" id="PF03659">
    <property type="entry name" value="Glyco_hydro_71"/>
    <property type="match status" value="1"/>
</dbReference>
<dbReference type="OrthoDB" id="1046782at2759"/>
<organism evidence="2 3">
    <name type="scientific">Glarea lozoyensis (strain ATCC 20868 / MF5171)</name>
    <dbReference type="NCBI Taxonomy" id="1116229"/>
    <lineage>
        <taxon>Eukaryota</taxon>
        <taxon>Fungi</taxon>
        <taxon>Dikarya</taxon>
        <taxon>Ascomycota</taxon>
        <taxon>Pezizomycotina</taxon>
        <taxon>Leotiomycetes</taxon>
        <taxon>Helotiales</taxon>
        <taxon>Helotiaceae</taxon>
        <taxon>Glarea</taxon>
    </lineage>
</organism>
<dbReference type="HOGENOM" id="CLU_019141_1_0_1"/>
<evidence type="ECO:0000313" key="2">
    <source>
        <dbReference type="EMBL" id="EPE36061.1"/>
    </source>
</evidence>
<evidence type="ECO:0000256" key="1">
    <source>
        <dbReference type="SAM" id="SignalP"/>
    </source>
</evidence>
<dbReference type="Proteomes" id="UP000016922">
    <property type="component" value="Unassembled WGS sequence"/>
</dbReference>
<keyword evidence="3" id="KW-1185">Reference proteome</keyword>
<dbReference type="OMA" id="DGHWPQD"/>